<reference evidence="8" key="1">
    <citation type="journal article" date="2020" name="Nature">
        <title>Giant virus diversity and host interactions through global metagenomics.</title>
        <authorList>
            <person name="Schulz F."/>
            <person name="Roux S."/>
            <person name="Paez-Espino D."/>
            <person name="Jungbluth S."/>
            <person name="Walsh D.A."/>
            <person name="Denef V.J."/>
            <person name="McMahon K.D."/>
            <person name="Konstantinidis K.T."/>
            <person name="Eloe-Fadrosh E.A."/>
            <person name="Kyrpides N.C."/>
            <person name="Woyke T."/>
        </authorList>
    </citation>
    <scope>NUCLEOTIDE SEQUENCE</scope>
    <source>
        <strain evidence="8">GVMAG-M-3300023184-177</strain>
    </source>
</reference>
<evidence type="ECO:0000256" key="4">
    <source>
        <dbReference type="ARBA" id="ARBA00022827"/>
    </source>
</evidence>
<keyword evidence="4" id="KW-0274">FAD</keyword>
<dbReference type="InterPro" id="IPR017905">
    <property type="entry name" value="ERV/ALR_sulphydryl_oxidase"/>
</dbReference>
<sequence>MKSKPIFSDDDYNSPDGMMTSIWGPPMWHILHTISFNYPIEPTEEQKKYYYTFYSNLKNILPCRYCRDNLTKNFKALPLTKSVFKNRDTLSRYIYNLHELINKMLGKKSNLTYEMIRDRYEHFRSRCLNDNEIKVQKTNKETGCTQSLYGVKGKCVLNIVPKNTKTKSFIMDKQCKIKKKK</sequence>
<dbReference type="AlphaFoldDB" id="A0A6C0HV45"/>
<evidence type="ECO:0000313" key="8">
    <source>
        <dbReference type="EMBL" id="QHT84392.1"/>
    </source>
</evidence>
<dbReference type="GO" id="GO:0016971">
    <property type="term" value="F:flavin-dependent sulfhydryl oxidase activity"/>
    <property type="evidence" value="ECO:0007669"/>
    <property type="project" value="InterPro"/>
</dbReference>
<dbReference type="InterPro" id="IPR036774">
    <property type="entry name" value="ERV/ALR_sulphydryl_oxid_sf"/>
</dbReference>
<dbReference type="GO" id="GO:0005739">
    <property type="term" value="C:mitochondrion"/>
    <property type="evidence" value="ECO:0007669"/>
    <property type="project" value="TreeGrafter"/>
</dbReference>
<accession>A0A6C0HV45</accession>
<evidence type="ECO:0000256" key="5">
    <source>
        <dbReference type="ARBA" id="ARBA00023002"/>
    </source>
</evidence>
<dbReference type="PANTHER" id="PTHR12645:SF0">
    <property type="entry name" value="FAD-LINKED SULFHYDRYL OXIDASE ALR"/>
    <property type="match status" value="1"/>
</dbReference>
<dbReference type="EC" id="1.8.3.2" evidence="2"/>
<keyword evidence="6" id="KW-1015">Disulfide bond</keyword>
<keyword evidence="3" id="KW-0285">Flavoprotein</keyword>
<evidence type="ECO:0000256" key="2">
    <source>
        <dbReference type="ARBA" id="ARBA00012512"/>
    </source>
</evidence>
<dbReference type="EMBL" id="MN740017">
    <property type="protein sequence ID" value="QHT84392.1"/>
    <property type="molecule type" value="Genomic_DNA"/>
</dbReference>
<dbReference type="GO" id="GO:0050660">
    <property type="term" value="F:flavin adenine dinucleotide binding"/>
    <property type="evidence" value="ECO:0007669"/>
    <property type="project" value="TreeGrafter"/>
</dbReference>
<evidence type="ECO:0000256" key="6">
    <source>
        <dbReference type="ARBA" id="ARBA00023157"/>
    </source>
</evidence>
<proteinExistence type="predicted"/>
<evidence type="ECO:0000256" key="3">
    <source>
        <dbReference type="ARBA" id="ARBA00022630"/>
    </source>
</evidence>
<feature type="domain" description="ERV/ALR sulfhydryl oxidase" evidence="7">
    <location>
        <begin position="13"/>
        <end position="120"/>
    </location>
</feature>
<dbReference type="SUPFAM" id="SSF69000">
    <property type="entry name" value="FAD-dependent thiol oxidase"/>
    <property type="match status" value="1"/>
</dbReference>
<dbReference type="Pfam" id="PF04777">
    <property type="entry name" value="Evr1_Alr"/>
    <property type="match status" value="1"/>
</dbReference>
<protein>
    <recommendedName>
        <fullName evidence="2">thiol oxidase</fullName>
        <ecNumber evidence="2">1.8.3.2</ecNumber>
    </recommendedName>
</protein>
<evidence type="ECO:0000256" key="1">
    <source>
        <dbReference type="ARBA" id="ARBA00001974"/>
    </source>
</evidence>
<dbReference type="PROSITE" id="PS51324">
    <property type="entry name" value="ERV_ALR"/>
    <property type="match status" value="1"/>
</dbReference>
<name>A0A6C0HV45_9ZZZZ</name>
<evidence type="ECO:0000259" key="7">
    <source>
        <dbReference type="PROSITE" id="PS51324"/>
    </source>
</evidence>
<organism evidence="8">
    <name type="scientific">viral metagenome</name>
    <dbReference type="NCBI Taxonomy" id="1070528"/>
    <lineage>
        <taxon>unclassified sequences</taxon>
        <taxon>metagenomes</taxon>
        <taxon>organismal metagenomes</taxon>
    </lineage>
</organism>
<dbReference type="Gene3D" id="1.20.120.310">
    <property type="entry name" value="ERV/ALR sulfhydryl oxidase domain"/>
    <property type="match status" value="1"/>
</dbReference>
<comment type="cofactor">
    <cofactor evidence="1">
        <name>FAD</name>
        <dbReference type="ChEBI" id="CHEBI:57692"/>
    </cofactor>
</comment>
<dbReference type="PANTHER" id="PTHR12645">
    <property type="entry name" value="ALR/ERV"/>
    <property type="match status" value="1"/>
</dbReference>
<dbReference type="InterPro" id="IPR039799">
    <property type="entry name" value="ALR/ERV"/>
</dbReference>
<keyword evidence="5" id="KW-0560">Oxidoreductase</keyword>